<gene>
    <name evidence="3" type="ORF">KQI68_01720</name>
</gene>
<dbReference type="EMBL" id="JAHLQO010000001">
    <property type="protein sequence ID" value="MBU5668551.1"/>
    <property type="molecule type" value="Genomic_DNA"/>
</dbReference>
<feature type="domain" description="Copper amine oxidase-like N-terminal" evidence="2">
    <location>
        <begin position="28"/>
        <end position="139"/>
    </location>
</feature>
<organism evidence="3 4">
    <name type="scientific">Peptoniphilus ovalis</name>
    <dbReference type="NCBI Taxonomy" id="2841503"/>
    <lineage>
        <taxon>Bacteria</taxon>
        <taxon>Bacillati</taxon>
        <taxon>Bacillota</taxon>
        <taxon>Tissierellia</taxon>
        <taxon>Tissierellales</taxon>
        <taxon>Peptoniphilaceae</taxon>
        <taxon>Peptoniphilus</taxon>
    </lineage>
</organism>
<protein>
    <submittedName>
        <fullName evidence="3">Copper amine oxidase N-terminal domain-containing protein</fullName>
    </submittedName>
</protein>
<dbReference type="Proteomes" id="UP000783742">
    <property type="component" value="Unassembled WGS sequence"/>
</dbReference>
<dbReference type="RefSeq" id="WP_216548341.1">
    <property type="nucleotide sequence ID" value="NZ_JAHLQO010000001.1"/>
</dbReference>
<accession>A0ABS6FH14</accession>
<feature type="chain" id="PRO_5046307913" evidence="1">
    <location>
        <begin position="22"/>
        <end position="341"/>
    </location>
</feature>
<evidence type="ECO:0000313" key="4">
    <source>
        <dbReference type="Proteomes" id="UP000783742"/>
    </source>
</evidence>
<dbReference type="Pfam" id="PF07833">
    <property type="entry name" value="Cu_amine_oxidN1"/>
    <property type="match status" value="1"/>
</dbReference>
<sequence length="341" mass="39527">MKKKILVIASVLTLAPATIFANGIKIWVNGNIVKSDVSPYIKNSRTMVPIRVISESLGKEVKWNGDEKKVNIKDSKGNEISLVIGEKFIKDESNNVDRKFELDSPAVIKDDRTFVPIRAIAEAFGEKVDWDKDNRTVIIGKGYKKPEPVRAEKTTHPLGLDYLYNKEMINKSDEEKTVYERKMREEESKLFPGHKNREVEAALAWLSFAKSNKFFQDEVNKDTFSYTSKNEIYYGIDPRGSAMSWFEDESKEEYTTRDFMSVNAGPSMAELEHFDYYLNYDGTFNSFRMPLHYHDTPEEMLKQVKKIISNPEKVKFIDANKSDIERLLKNFSPENEKYIEY</sequence>
<comment type="caution">
    <text evidence="3">The sequence shown here is derived from an EMBL/GenBank/DDBJ whole genome shotgun (WGS) entry which is preliminary data.</text>
</comment>
<feature type="signal peptide" evidence="1">
    <location>
        <begin position="1"/>
        <end position="21"/>
    </location>
</feature>
<evidence type="ECO:0000256" key="1">
    <source>
        <dbReference type="SAM" id="SignalP"/>
    </source>
</evidence>
<evidence type="ECO:0000313" key="3">
    <source>
        <dbReference type="EMBL" id="MBU5668551.1"/>
    </source>
</evidence>
<proteinExistence type="predicted"/>
<reference evidence="3 4" key="1">
    <citation type="submission" date="2021-06" db="EMBL/GenBank/DDBJ databases">
        <authorList>
            <person name="Sun Q."/>
            <person name="Li D."/>
        </authorList>
    </citation>
    <scope>NUCLEOTIDE SEQUENCE [LARGE SCALE GENOMIC DNA]</scope>
    <source>
        <strain evidence="3 4">MSJ-1</strain>
    </source>
</reference>
<evidence type="ECO:0000259" key="2">
    <source>
        <dbReference type="Pfam" id="PF07833"/>
    </source>
</evidence>
<dbReference type="InterPro" id="IPR012854">
    <property type="entry name" value="Cu_amine_oxidase-like_N"/>
</dbReference>
<keyword evidence="4" id="KW-1185">Reference proteome</keyword>
<keyword evidence="1" id="KW-0732">Signal</keyword>
<name>A0ABS6FH14_9FIRM</name>